<feature type="compositionally biased region" description="Basic and acidic residues" evidence="7">
    <location>
        <begin position="30"/>
        <end position="47"/>
    </location>
</feature>
<dbReference type="SUPFAM" id="SSF52172">
    <property type="entry name" value="CheY-like"/>
    <property type="match status" value="1"/>
</dbReference>
<dbReference type="InterPro" id="IPR011006">
    <property type="entry name" value="CheY-like_superfamily"/>
</dbReference>
<dbReference type="AlphaFoldDB" id="A0ABD1ZMV5"/>
<evidence type="ECO:0000256" key="8">
    <source>
        <dbReference type="SAM" id="Phobius"/>
    </source>
</evidence>
<keyword evidence="4" id="KW-0808">Transferase</keyword>
<dbReference type="GO" id="GO:0004673">
    <property type="term" value="F:protein histidine kinase activity"/>
    <property type="evidence" value="ECO:0007669"/>
    <property type="project" value="UniProtKB-EC"/>
</dbReference>
<feature type="transmembrane region" description="Helical" evidence="8">
    <location>
        <begin position="266"/>
        <end position="283"/>
    </location>
</feature>
<dbReference type="InterPro" id="IPR001789">
    <property type="entry name" value="Sig_transdc_resp-reg_receiver"/>
</dbReference>
<dbReference type="InterPro" id="IPR005467">
    <property type="entry name" value="His_kinase_dom"/>
</dbReference>
<keyword evidence="8" id="KW-1133">Transmembrane helix</keyword>
<dbReference type="InterPro" id="IPR036890">
    <property type="entry name" value="HATPase_C_sf"/>
</dbReference>
<keyword evidence="3 6" id="KW-0597">Phosphoprotein</keyword>
<feature type="region of interest" description="Disordered" evidence="7">
    <location>
        <begin position="30"/>
        <end position="52"/>
    </location>
</feature>
<evidence type="ECO:0000256" key="3">
    <source>
        <dbReference type="ARBA" id="ARBA00022553"/>
    </source>
</evidence>
<evidence type="ECO:0000256" key="7">
    <source>
        <dbReference type="SAM" id="MobiDB-lite"/>
    </source>
</evidence>
<evidence type="ECO:0000256" key="6">
    <source>
        <dbReference type="PROSITE-ProRule" id="PRU00169"/>
    </source>
</evidence>
<evidence type="ECO:0000259" key="10">
    <source>
        <dbReference type="PROSITE" id="PS50110"/>
    </source>
</evidence>
<dbReference type="SMART" id="SM00448">
    <property type="entry name" value="REC"/>
    <property type="match status" value="1"/>
</dbReference>
<reference evidence="11 12" key="1">
    <citation type="submission" date="2024-09" db="EMBL/GenBank/DDBJ databases">
        <title>Chromosome-scale assembly of Riccia fluitans.</title>
        <authorList>
            <person name="Paukszto L."/>
            <person name="Sawicki J."/>
            <person name="Karawczyk K."/>
            <person name="Piernik-Szablinska J."/>
            <person name="Szczecinska M."/>
            <person name="Mazdziarz M."/>
        </authorList>
    </citation>
    <scope>NUCLEOTIDE SEQUENCE [LARGE SCALE GENOMIC DNA]</scope>
    <source>
        <strain evidence="11">Rf_01</strain>
        <tissue evidence="11">Aerial parts of the thallus</tissue>
    </source>
</reference>
<evidence type="ECO:0000259" key="9">
    <source>
        <dbReference type="PROSITE" id="PS50109"/>
    </source>
</evidence>
<feature type="compositionally biased region" description="Basic and acidic residues" evidence="7">
    <location>
        <begin position="82"/>
        <end position="97"/>
    </location>
</feature>
<dbReference type="SUPFAM" id="SSF47384">
    <property type="entry name" value="Homodimeric domain of signal transducing histidine kinase"/>
    <property type="match status" value="1"/>
</dbReference>
<comment type="caution">
    <text evidence="11">The sequence shown here is derived from an EMBL/GenBank/DDBJ whole genome shotgun (WGS) entry which is preliminary data.</text>
</comment>
<dbReference type="PRINTS" id="PR00344">
    <property type="entry name" value="BCTRLSENSOR"/>
</dbReference>
<keyword evidence="8" id="KW-0812">Transmembrane</keyword>
<evidence type="ECO:0000256" key="2">
    <source>
        <dbReference type="ARBA" id="ARBA00012438"/>
    </source>
</evidence>
<dbReference type="PANTHER" id="PTHR43047:SF69">
    <property type="entry name" value="HISTIDINE KINASE CONTAINING CHEY-HOMOLOGOUS RECEIVER DOMAIN-RELATED"/>
    <property type="match status" value="1"/>
</dbReference>
<dbReference type="EMBL" id="JBHFFA010000001">
    <property type="protein sequence ID" value="KAL2652372.1"/>
    <property type="molecule type" value="Genomic_DNA"/>
</dbReference>
<dbReference type="InterPro" id="IPR004358">
    <property type="entry name" value="Sig_transdc_His_kin-like_C"/>
</dbReference>
<evidence type="ECO:0000313" key="11">
    <source>
        <dbReference type="EMBL" id="KAL2652372.1"/>
    </source>
</evidence>
<dbReference type="PROSITE" id="PS50110">
    <property type="entry name" value="RESPONSE_REGULATORY"/>
    <property type="match status" value="1"/>
</dbReference>
<feature type="transmembrane region" description="Helical" evidence="8">
    <location>
        <begin position="205"/>
        <end position="230"/>
    </location>
</feature>
<name>A0ABD1ZMV5_9MARC</name>
<dbReference type="SUPFAM" id="SSF55874">
    <property type="entry name" value="ATPase domain of HSP90 chaperone/DNA topoisomerase II/histidine kinase"/>
    <property type="match status" value="1"/>
</dbReference>
<evidence type="ECO:0000313" key="12">
    <source>
        <dbReference type="Proteomes" id="UP001605036"/>
    </source>
</evidence>
<feature type="region of interest" description="Disordered" evidence="7">
    <location>
        <begin position="82"/>
        <end position="105"/>
    </location>
</feature>
<feature type="compositionally biased region" description="Low complexity" evidence="7">
    <location>
        <begin position="506"/>
        <end position="519"/>
    </location>
</feature>
<proteinExistence type="predicted"/>
<feature type="domain" description="Response regulatory" evidence="10">
    <location>
        <begin position="704"/>
        <end position="819"/>
    </location>
</feature>
<dbReference type="InterPro" id="IPR003594">
    <property type="entry name" value="HATPase_dom"/>
</dbReference>
<dbReference type="CDD" id="cd00082">
    <property type="entry name" value="HisKA"/>
    <property type="match status" value="1"/>
</dbReference>
<feature type="region of interest" description="Disordered" evidence="7">
    <location>
        <begin position="487"/>
        <end position="523"/>
    </location>
</feature>
<dbReference type="PROSITE" id="PS50109">
    <property type="entry name" value="HIS_KIN"/>
    <property type="match status" value="1"/>
</dbReference>
<sequence length="826" mass="91852">MRVSFCRQDVVSSPRHATISLCMEARVRDGDGNTQEAERYGSRRGGLERYPSGRTRTVSSIEVDQPSGFGYKDDLGLEQARGRTSIERQDSRSKDCVPKGGPGNINDEWTLMEDLSQDVSRAFGSRDFSPFKDDYVIRNQTLHARRTRSLPAVSNSKPLSSSISVFQSTAELGKSILVKEEDERADDRIDVGTQRSISSALRRQVAKACLTSIMGISIMYLFMQFLLIAVPPTVKFNYSYLPNIPTLSRISSGPAQCQTPLQAHPLLWVFTALIVIVVGSRLVELHSKFSKSGKQACRQCTDGDQNRCRVEEADERAARAQLAKQQFMAYVFHNIRVPFNAIVLGLGHMRATGEGEGSLSQAGEKMDLVQMMLDCAETMTSVLDDVTDMGQWEVGQMVLNTDEFSLLGVINFLSWGLKDLIDQNQISFTMNIDPKAQELLATHSVIGDKQRIVQTLGNFLSNAIKFSHPGGKLELEVICEEVVDGKDTDSRSLNSSVTGVRRGRNASLSSRKSSKASVSTGDFFSKAPRPRLYQKSEPEQKVARFRISVKDDGVGISAQDQLKLFEPYSFVSSGWVQKAGISGLGLSMARRFVEQVGGRIGVESEEGKGSTFHFSLPFPLVRRESSYNQEISASSGMSTAQDTFQEQNTPIASLPMVYNEEEVQMQKVSNCTRTASCSKEKFFKNRSPRTASISESYSSSFKRRVLLVEDTQINRIILRKVLQNLNLHCDEAENGKIAVDYYKEGRTYDLILMDKEMPVMDGHEATRQIRKMGVNTPIIALTGNAMPSDRELFFEAGVDDFQTKPLSRDKLVQLLSKFGVESSCVT</sequence>
<dbReference type="PANTHER" id="PTHR43047">
    <property type="entry name" value="TWO-COMPONENT HISTIDINE PROTEIN KINASE"/>
    <property type="match status" value="1"/>
</dbReference>
<organism evidence="11 12">
    <name type="scientific">Riccia fluitans</name>
    <dbReference type="NCBI Taxonomy" id="41844"/>
    <lineage>
        <taxon>Eukaryota</taxon>
        <taxon>Viridiplantae</taxon>
        <taxon>Streptophyta</taxon>
        <taxon>Embryophyta</taxon>
        <taxon>Marchantiophyta</taxon>
        <taxon>Marchantiopsida</taxon>
        <taxon>Marchantiidae</taxon>
        <taxon>Marchantiales</taxon>
        <taxon>Ricciaceae</taxon>
        <taxon>Riccia</taxon>
    </lineage>
</organism>
<gene>
    <name evidence="11" type="ORF">R1flu_020500</name>
</gene>
<keyword evidence="8" id="KW-0472">Membrane</keyword>
<dbReference type="SMART" id="SM00387">
    <property type="entry name" value="HATPase_c"/>
    <property type="match status" value="1"/>
</dbReference>
<keyword evidence="12" id="KW-1185">Reference proteome</keyword>
<comment type="catalytic activity">
    <reaction evidence="1">
        <text>ATP + protein L-histidine = ADP + protein N-phospho-L-histidine.</text>
        <dbReference type="EC" id="2.7.13.3"/>
    </reaction>
</comment>
<dbReference type="Gene3D" id="1.10.287.130">
    <property type="match status" value="1"/>
</dbReference>
<dbReference type="CDD" id="cd17546">
    <property type="entry name" value="REC_hyHK_CKI1_RcsC-like"/>
    <property type="match status" value="1"/>
</dbReference>
<dbReference type="InterPro" id="IPR003661">
    <property type="entry name" value="HisK_dim/P_dom"/>
</dbReference>
<dbReference type="Pfam" id="PF02518">
    <property type="entry name" value="HATPase_c"/>
    <property type="match status" value="1"/>
</dbReference>
<keyword evidence="5" id="KW-0418">Kinase</keyword>
<dbReference type="Pfam" id="PF00072">
    <property type="entry name" value="Response_reg"/>
    <property type="match status" value="1"/>
</dbReference>
<protein>
    <recommendedName>
        <fullName evidence="2">histidine kinase</fullName>
        <ecNumber evidence="2">2.7.13.3</ecNumber>
    </recommendedName>
</protein>
<dbReference type="Gene3D" id="3.40.50.2300">
    <property type="match status" value="1"/>
</dbReference>
<evidence type="ECO:0000256" key="1">
    <source>
        <dbReference type="ARBA" id="ARBA00000085"/>
    </source>
</evidence>
<dbReference type="Gene3D" id="3.30.565.10">
    <property type="entry name" value="Histidine kinase-like ATPase, C-terminal domain"/>
    <property type="match status" value="1"/>
</dbReference>
<evidence type="ECO:0000256" key="4">
    <source>
        <dbReference type="ARBA" id="ARBA00022679"/>
    </source>
</evidence>
<feature type="modified residue" description="4-aspartylphosphate" evidence="6">
    <location>
        <position position="754"/>
    </location>
</feature>
<feature type="domain" description="Histidine kinase" evidence="9">
    <location>
        <begin position="330"/>
        <end position="620"/>
    </location>
</feature>
<dbReference type="InterPro" id="IPR036097">
    <property type="entry name" value="HisK_dim/P_sf"/>
</dbReference>
<accession>A0ABD1ZMV5</accession>
<dbReference type="EC" id="2.7.13.3" evidence="2"/>
<dbReference type="Proteomes" id="UP001605036">
    <property type="component" value="Unassembled WGS sequence"/>
</dbReference>
<evidence type="ECO:0000256" key="5">
    <source>
        <dbReference type="ARBA" id="ARBA00022777"/>
    </source>
</evidence>